<dbReference type="RefSeq" id="XP_025351673.1">
    <property type="nucleotide sequence ID" value="XM_025499757.1"/>
</dbReference>
<reference evidence="1 2" key="1">
    <citation type="journal article" date="2018" name="Mol. Biol. Evol.">
        <title>Broad Genomic Sampling Reveals a Smut Pathogenic Ancestry of the Fungal Clade Ustilaginomycotina.</title>
        <authorList>
            <person name="Kijpornyongpan T."/>
            <person name="Mondo S.J."/>
            <person name="Barry K."/>
            <person name="Sandor L."/>
            <person name="Lee J."/>
            <person name="Lipzen A."/>
            <person name="Pangilinan J."/>
            <person name="LaButti K."/>
            <person name="Hainaut M."/>
            <person name="Henrissat B."/>
            <person name="Grigoriev I.V."/>
            <person name="Spatafora J.W."/>
            <person name="Aime M.C."/>
        </authorList>
    </citation>
    <scope>NUCLEOTIDE SEQUENCE [LARGE SCALE GENOMIC DNA]</scope>
    <source>
        <strain evidence="1 2">MCA 3882</strain>
    </source>
</reference>
<gene>
    <name evidence="1" type="ORF">FA14DRAFT_162780</name>
</gene>
<name>A0A316V4C1_9BASI</name>
<dbReference type="AlphaFoldDB" id="A0A316V4C1"/>
<evidence type="ECO:0000313" key="1">
    <source>
        <dbReference type="EMBL" id="PWN31371.1"/>
    </source>
</evidence>
<keyword evidence="2" id="KW-1185">Reference proteome</keyword>
<sequence>MSLALTEDDSVRDIFILGSRPRNSFSRLFEDFAASFLSRIPREEILSLSVPGKAEIKAHNSKEGTAWVTYLVLTTNRNDEVAGV</sequence>
<proteinExistence type="predicted"/>
<dbReference type="GeneID" id="37021538"/>
<evidence type="ECO:0000313" key="2">
    <source>
        <dbReference type="Proteomes" id="UP000245771"/>
    </source>
</evidence>
<dbReference type="InParanoid" id="A0A316V4C1"/>
<accession>A0A316V4C1</accession>
<dbReference type="Proteomes" id="UP000245771">
    <property type="component" value="Unassembled WGS sequence"/>
</dbReference>
<organism evidence="1 2">
    <name type="scientific">Meira miltonrushii</name>
    <dbReference type="NCBI Taxonomy" id="1280837"/>
    <lineage>
        <taxon>Eukaryota</taxon>
        <taxon>Fungi</taxon>
        <taxon>Dikarya</taxon>
        <taxon>Basidiomycota</taxon>
        <taxon>Ustilaginomycotina</taxon>
        <taxon>Exobasidiomycetes</taxon>
        <taxon>Exobasidiales</taxon>
        <taxon>Brachybasidiaceae</taxon>
        <taxon>Meira</taxon>
    </lineage>
</organism>
<dbReference type="EMBL" id="KZ819610">
    <property type="protein sequence ID" value="PWN31371.1"/>
    <property type="molecule type" value="Genomic_DNA"/>
</dbReference>
<protein>
    <submittedName>
        <fullName evidence="1">Uncharacterized protein</fullName>
    </submittedName>
</protein>